<dbReference type="PANTHER" id="PTHR43537:SF5">
    <property type="entry name" value="UXU OPERON TRANSCRIPTIONAL REGULATOR"/>
    <property type="match status" value="1"/>
</dbReference>
<dbReference type="PANTHER" id="PTHR43537">
    <property type="entry name" value="TRANSCRIPTIONAL REGULATOR, GNTR FAMILY"/>
    <property type="match status" value="1"/>
</dbReference>
<evidence type="ECO:0000313" key="5">
    <source>
        <dbReference type="EMBL" id="NGO66336.1"/>
    </source>
</evidence>
<dbReference type="SUPFAM" id="SSF48008">
    <property type="entry name" value="GntR ligand-binding domain-like"/>
    <property type="match status" value="1"/>
</dbReference>
<comment type="caution">
    <text evidence="5">The sequence shown here is derived from an EMBL/GenBank/DDBJ whole genome shotgun (WGS) entry which is preliminary data.</text>
</comment>
<dbReference type="Pfam" id="PF07729">
    <property type="entry name" value="FCD"/>
    <property type="match status" value="1"/>
</dbReference>
<proteinExistence type="predicted"/>
<evidence type="ECO:0000259" key="4">
    <source>
        <dbReference type="PROSITE" id="PS50949"/>
    </source>
</evidence>
<dbReference type="Gene3D" id="1.20.120.530">
    <property type="entry name" value="GntR ligand-binding domain-like"/>
    <property type="match status" value="1"/>
</dbReference>
<dbReference type="PROSITE" id="PS50949">
    <property type="entry name" value="HTH_GNTR"/>
    <property type="match status" value="1"/>
</dbReference>
<dbReference type="EMBL" id="JAAKZH010000010">
    <property type="protein sequence ID" value="NGO66336.1"/>
    <property type="molecule type" value="Genomic_DNA"/>
</dbReference>
<dbReference type="AlphaFoldDB" id="A0A6M1SHT7"/>
<dbReference type="InterPro" id="IPR036390">
    <property type="entry name" value="WH_DNA-bd_sf"/>
</dbReference>
<dbReference type="InterPro" id="IPR036388">
    <property type="entry name" value="WH-like_DNA-bd_sf"/>
</dbReference>
<dbReference type="Gene3D" id="1.10.10.10">
    <property type="entry name" value="Winged helix-like DNA-binding domain superfamily/Winged helix DNA-binding domain"/>
    <property type="match status" value="1"/>
</dbReference>
<accession>A0A6M1SHT7</accession>
<dbReference type="PRINTS" id="PR00035">
    <property type="entry name" value="HTHGNTR"/>
</dbReference>
<dbReference type="RefSeq" id="WP_163901511.1">
    <property type="nucleotide sequence ID" value="NZ_CP048427.1"/>
</dbReference>
<dbReference type="Proteomes" id="UP000477849">
    <property type="component" value="Unassembled WGS sequence"/>
</dbReference>
<evidence type="ECO:0000256" key="1">
    <source>
        <dbReference type="ARBA" id="ARBA00023015"/>
    </source>
</evidence>
<reference evidence="5 6" key="1">
    <citation type="submission" date="2020-02" db="EMBL/GenBank/DDBJ databases">
        <title>Genome sequence of the type strain CCBAU10050 of Rhizobium daejeonense.</title>
        <authorList>
            <person name="Gao J."/>
            <person name="Sun J."/>
        </authorList>
    </citation>
    <scope>NUCLEOTIDE SEQUENCE [LARGE SCALE GENOMIC DNA]</scope>
    <source>
        <strain evidence="5 6">CCBAU10050</strain>
    </source>
</reference>
<protein>
    <submittedName>
        <fullName evidence="5">FadR family transcriptional regulator</fullName>
    </submittedName>
</protein>
<dbReference type="InterPro" id="IPR011711">
    <property type="entry name" value="GntR_C"/>
</dbReference>
<dbReference type="GO" id="GO:0003677">
    <property type="term" value="F:DNA binding"/>
    <property type="evidence" value="ECO:0007669"/>
    <property type="project" value="UniProtKB-KW"/>
</dbReference>
<sequence>MILKYDEVVRTGIAKQVSDNIRSAIMDGRLKIDERLPSEEELARSFGISRPTVREALKRLAAQNLIHSKRGPTGGNFVKRPDPEGLSKAITGAATLLVGVGAFDIDEIVVARRETETICCRLAVENRSDEHLALMEDEIRVQEDETISDEDFCASDVRFHRALVDSTGNGPLKLMMYTVIESFIPVTNMIVFRVRERRQVADFHREILDAVRLRDADRAIAALGALLDYVSQSYATAVSARESRAASAGNAPA</sequence>
<dbReference type="CDD" id="cd07377">
    <property type="entry name" value="WHTH_GntR"/>
    <property type="match status" value="1"/>
</dbReference>
<evidence type="ECO:0000256" key="2">
    <source>
        <dbReference type="ARBA" id="ARBA00023125"/>
    </source>
</evidence>
<dbReference type="SMART" id="SM00345">
    <property type="entry name" value="HTH_GNTR"/>
    <property type="match status" value="1"/>
</dbReference>
<dbReference type="SUPFAM" id="SSF46785">
    <property type="entry name" value="Winged helix' DNA-binding domain"/>
    <property type="match status" value="1"/>
</dbReference>
<evidence type="ECO:0000313" key="6">
    <source>
        <dbReference type="Proteomes" id="UP000477849"/>
    </source>
</evidence>
<dbReference type="InterPro" id="IPR008920">
    <property type="entry name" value="TF_FadR/GntR_C"/>
</dbReference>
<evidence type="ECO:0000256" key="3">
    <source>
        <dbReference type="ARBA" id="ARBA00023163"/>
    </source>
</evidence>
<keyword evidence="2" id="KW-0238">DNA-binding</keyword>
<gene>
    <name evidence="5" type="ORF">G6N76_21975</name>
</gene>
<feature type="domain" description="HTH gntR-type" evidence="4">
    <location>
        <begin position="11"/>
        <end position="81"/>
    </location>
</feature>
<keyword evidence="1" id="KW-0805">Transcription regulation</keyword>
<dbReference type="GO" id="GO:0003700">
    <property type="term" value="F:DNA-binding transcription factor activity"/>
    <property type="evidence" value="ECO:0007669"/>
    <property type="project" value="InterPro"/>
</dbReference>
<dbReference type="SMART" id="SM00895">
    <property type="entry name" value="FCD"/>
    <property type="match status" value="1"/>
</dbReference>
<dbReference type="InterPro" id="IPR000524">
    <property type="entry name" value="Tscrpt_reg_HTH_GntR"/>
</dbReference>
<organism evidence="5 6">
    <name type="scientific">Rhizobium daejeonense</name>
    <dbReference type="NCBI Taxonomy" id="240521"/>
    <lineage>
        <taxon>Bacteria</taxon>
        <taxon>Pseudomonadati</taxon>
        <taxon>Pseudomonadota</taxon>
        <taxon>Alphaproteobacteria</taxon>
        <taxon>Hyphomicrobiales</taxon>
        <taxon>Rhizobiaceae</taxon>
        <taxon>Rhizobium/Agrobacterium group</taxon>
        <taxon>Rhizobium</taxon>
    </lineage>
</organism>
<dbReference type="Pfam" id="PF00392">
    <property type="entry name" value="GntR"/>
    <property type="match status" value="1"/>
</dbReference>
<keyword evidence="6" id="KW-1185">Reference proteome</keyword>
<name>A0A6M1SHT7_9HYPH</name>
<keyword evidence="3" id="KW-0804">Transcription</keyword>